<dbReference type="EMBL" id="CP073720">
    <property type="protein sequence ID" value="UWP82347.1"/>
    <property type="molecule type" value="Genomic_DNA"/>
</dbReference>
<sequence length="85" mass="9789">MQEVLVPIDCVDGFTVAFYARPERFLEPAGRRSQSAWTFVDNTDETRAVEHLRRDLDTGAWDKRHGHLRIQPEFVGSLRLLTGHP</sequence>
<dbReference type="Proteomes" id="UP001059617">
    <property type="component" value="Chromosome"/>
</dbReference>
<dbReference type="InterPro" id="IPR029063">
    <property type="entry name" value="SAM-dependent_MTases_sf"/>
</dbReference>
<evidence type="ECO:0000313" key="1">
    <source>
        <dbReference type="EMBL" id="UWP82347.1"/>
    </source>
</evidence>
<dbReference type="RefSeq" id="WP_259860119.1">
    <property type="nucleotide sequence ID" value="NZ_BAAAST010000033.1"/>
</dbReference>
<dbReference type="Gene3D" id="3.40.50.150">
    <property type="entry name" value="Vaccinia Virus protein VP39"/>
    <property type="match status" value="1"/>
</dbReference>
<protein>
    <submittedName>
        <fullName evidence="1">Uncharacterized protein</fullName>
    </submittedName>
</protein>
<name>A0ABY5VYK5_9ACTN</name>
<proteinExistence type="predicted"/>
<evidence type="ECO:0000313" key="2">
    <source>
        <dbReference type="Proteomes" id="UP001059617"/>
    </source>
</evidence>
<organism evidence="1 2">
    <name type="scientific">Dactylosporangium fulvum</name>
    <dbReference type="NCBI Taxonomy" id="53359"/>
    <lineage>
        <taxon>Bacteria</taxon>
        <taxon>Bacillati</taxon>
        <taxon>Actinomycetota</taxon>
        <taxon>Actinomycetes</taxon>
        <taxon>Micromonosporales</taxon>
        <taxon>Micromonosporaceae</taxon>
        <taxon>Dactylosporangium</taxon>
    </lineage>
</organism>
<reference evidence="1" key="2">
    <citation type="submission" date="2022-09" db="EMBL/GenBank/DDBJ databases">
        <title>Biosynthetic gene clusters of Dactylosporangioum fulvum.</title>
        <authorList>
            <person name="Caradec T."/>
        </authorList>
    </citation>
    <scope>NUCLEOTIDE SEQUENCE</scope>
    <source>
        <strain evidence="1">NRRL B-16292</strain>
    </source>
</reference>
<gene>
    <name evidence="1" type="ORF">Dfulv_46100</name>
</gene>
<reference evidence="1" key="1">
    <citation type="submission" date="2021-04" db="EMBL/GenBank/DDBJ databases">
        <authorList>
            <person name="Hartkoorn R.C."/>
            <person name="Beaudoing E."/>
            <person name="Hot D."/>
        </authorList>
    </citation>
    <scope>NUCLEOTIDE SEQUENCE</scope>
    <source>
        <strain evidence="1">NRRL B-16292</strain>
    </source>
</reference>
<keyword evidence="2" id="KW-1185">Reference proteome</keyword>
<accession>A0ABY5VYK5</accession>